<organism evidence="24 25">
    <name type="scientific">Paspalum notatum var. saurae</name>
    <dbReference type="NCBI Taxonomy" id="547442"/>
    <lineage>
        <taxon>Eukaryota</taxon>
        <taxon>Viridiplantae</taxon>
        <taxon>Streptophyta</taxon>
        <taxon>Embryophyta</taxon>
        <taxon>Tracheophyta</taxon>
        <taxon>Spermatophyta</taxon>
        <taxon>Magnoliopsida</taxon>
        <taxon>Liliopsida</taxon>
        <taxon>Poales</taxon>
        <taxon>Poaceae</taxon>
        <taxon>PACMAD clade</taxon>
        <taxon>Panicoideae</taxon>
        <taxon>Andropogonodae</taxon>
        <taxon>Paspaleae</taxon>
        <taxon>Paspalinae</taxon>
        <taxon>Paspalum</taxon>
    </lineage>
</organism>
<keyword evidence="8" id="KW-0378">Hydrolase</keyword>
<protein>
    <submittedName>
        <fullName evidence="24">Uncharacterized protein</fullName>
    </submittedName>
</protein>
<dbReference type="Proteomes" id="UP001341281">
    <property type="component" value="Chromosome 07"/>
</dbReference>
<dbReference type="Gene3D" id="3.30.70.270">
    <property type="match status" value="2"/>
</dbReference>
<dbReference type="InterPro" id="IPR043128">
    <property type="entry name" value="Rev_trsase/Diguanyl_cyclase"/>
</dbReference>
<feature type="compositionally biased region" description="Pro residues" evidence="17">
    <location>
        <begin position="1607"/>
        <end position="1625"/>
    </location>
</feature>
<evidence type="ECO:0000256" key="2">
    <source>
        <dbReference type="ARBA" id="ARBA00022679"/>
    </source>
</evidence>
<feature type="compositionally biased region" description="Basic and acidic residues" evidence="17">
    <location>
        <begin position="382"/>
        <end position="393"/>
    </location>
</feature>
<keyword evidence="5" id="KW-0479">Metal-binding</keyword>
<dbReference type="Gene3D" id="2.40.70.10">
    <property type="entry name" value="Acid Proteases"/>
    <property type="match status" value="1"/>
</dbReference>
<evidence type="ECO:0000259" key="19">
    <source>
        <dbReference type="Pfam" id="PF10536"/>
    </source>
</evidence>
<feature type="domain" description="Reverse transcriptase/retrotransposon-derived protein RNase H-like" evidence="21">
    <location>
        <begin position="854"/>
        <end position="948"/>
    </location>
</feature>
<feature type="compositionally biased region" description="Basic and acidic residues" evidence="17">
    <location>
        <begin position="1879"/>
        <end position="1891"/>
    </location>
</feature>
<evidence type="ECO:0000256" key="17">
    <source>
        <dbReference type="SAM" id="MobiDB-lite"/>
    </source>
</evidence>
<feature type="region of interest" description="Disordered" evidence="17">
    <location>
        <begin position="1602"/>
        <end position="1674"/>
    </location>
</feature>
<evidence type="ECO:0000256" key="3">
    <source>
        <dbReference type="ARBA" id="ARBA00022695"/>
    </source>
</evidence>
<dbReference type="SUPFAM" id="SSF54160">
    <property type="entry name" value="Chromo domain-like"/>
    <property type="match status" value="1"/>
</dbReference>
<dbReference type="InterPro" id="IPR056924">
    <property type="entry name" value="SH3_Tf2-1"/>
</dbReference>
<feature type="domain" description="Integrase zinc-binding" evidence="22">
    <location>
        <begin position="1068"/>
        <end position="1118"/>
    </location>
</feature>
<dbReference type="GO" id="GO:0046872">
    <property type="term" value="F:metal ion binding"/>
    <property type="evidence" value="ECO:0007669"/>
    <property type="project" value="UniProtKB-KW"/>
</dbReference>
<evidence type="ECO:0000256" key="4">
    <source>
        <dbReference type="ARBA" id="ARBA00022722"/>
    </source>
</evidence>
<evidence type="ECO:0000259" key="20">
    <source>
        <dbReference type="Pfam" id="PF10551"/>
    </source>
</evidence>
<keyword evidence="12" id="KW-0695">RNA-directed DNA polymerase</keyword>
<feature type="domain" description="Aminotransferase-like plant mobile" evidence="19">
    <location>
        <begin position="2338"/>
        <end position="2633"/>
    </location>
</feature>
<keyword evidence="14" id="KW-0238">DNA-binding</keyword>
<dbReference type="CDD" id="cd09274">
    <property type="entry name" value="RNase_HI_RT_Ty3"/>
    <property type="match status" value="1"/>
</dbReference>
<dbReference type="CDD" id="cd01647">
    <property type="entry name" value="RT_LTR"/>
    <property type="match status" value="1"/>
</dbReference>
<feature type="region of interest" description="Disordered" evidence="17">
    <location>
        <begin position="371"/>
        <end position="393"/>
    </location>
</feature>
<proteinExistence type="predicted"/>
<dbReference type="FunFam" id="3.30.70.270:FF:000020">
    <property type="entry name" value="Transposon Tf2-6 polyprotein-like Protein"/>
    <property type="match status" value="1"/>
</dbReference>
<dbReference type="GO" id="GO:0003887">
    <property type="term" value="F:DNA-directed DNA polymerase activity"/>
    <property type="evidence" value="ECO:0007669"/>
    <property type="project" value="UniProtKB-KW"/>
</dbReference>
<dbReference type="InterPro" id="IPR000477">
    <property type="entry name" value="RT_dom"/>
</dbReference>
<dbReference type="InterPro" id="IPR043502">
    <property type="entry name" value="DNA/RNA_pol_sf"/>
</dbReference>
<dbReference type="GO" id="GO:0006310">
    <property type="term" value="P:DNA recombination"/>
    <property type="evidence" value="ECO:0007669"/>
    <property type="project" value="UniProtKB-KW"/>
</dbReference>
<feature type="region of interest" description="Disordered" evidence="17">
    <location>
        <begin position="194"/>
        <end position="228"/>
    </location>
</feature>
<sequence>MGGQRQAAARDSRSSERVGAGRAVLAAAPRVRRRLQCVAPARIEDGDVSNSAEEPARNDGGNEFQAVGLGLGRDQRARDQEAQWQATFTDFTRALEDRVGALEHAAAVFDEWRPGMEGLVDDIKLEVGRLSKHWERAVMEKPLDIKGVLASSPTAAERPPAGSTAERPHGHRVESSHRVDGYGGVYTMDHHPVKGAYTRPSSRPPSPHKLFKGDPNSWSSPGMGSSGGGHMGRLPKLNFPVFDGENPKLWLRRSKDYFDMYDVDPSLWIQIRQTSTVADYAERFTAIVDQLIAYSASTDPLYYAQCFINGLRPDIRATVFVQRPSSLDSACVLAMLQEEIVKAGRRSDSRRYDGNFAGKQSFRGAVSLPLQPRSSAGTVNTDELKKSDMDRGRPMDDELAALRAFRRSKGLCQRCAEKWSKDHRCPPSVQLHAIEKIWDCLQLTDEVTVDSTGDDSVSEQLFLTLSVAAVQGLDSPRTMRFQGLLQGHSILVLVDSGSSHTFLSSRVADQVVGVSALPVPIAVQVADGGRLQCGTQLVQAHWQLDHCHFYTDMKILDLSHYDLIQSTVMLQGIVSELRVGTVVEVAALTAVQHDFSTMGLHPSLTQLLESYAAVFDKPTGLPPARSCDHAIPLVPGVSPVHIRPYRYPPAVKDEIERQVVEMLHSGIIQHSQSAFSSPVLLVKKKDLSWRFCVDFHHLNAITVKTSYPVPIIEELLDELGQASWFTSLDLTAGYHQILLQPGEGPKTTFQTHTGHYEFRLVLEVLAKDQWKVKLSKCTFASQQIAYLGHVISAGGVATDPSKVTAVSNWPTPKSVKELRSFLGLAGYYRRFVRHFGVIARPLNDLLKKGALFIWTSQHEEAFQALKKALITAPILALPNFSLPFCIETDASGVGVGAVLMQQGHPLAYLIKALGPRTLGLSAYEKEYLAILIAVEHWRHYLQLGEFIIFTDHRSLAQLTEQRLHTPWQQKVFTRLLGLQYKVVYKKGAENSAADALSRYSFASTECSALSVAKPQWIAEIVASYQQDPQATQLLAKLSLTPDADPHFTLSDGVLRYNGRIWIGSVPLLHAKLINAFHSSAIGGHSGIPVTLARLKQLFAWKGMKSAVKSYVQNCQVYKHHGLPQAIVSDRDRIFLSQFWQQLFKLADVQLPTGHAPFQLLYGCVPRQFGITDTTVVAPDDLAIWLHERQLMTDVIRQHLERAKMRMKRQADKGRSECEFQVGDWVFLKLQPYVQSSLAPRANQKLAFKFFGPFHIIARVGAVAYKLQLPELASIHPVFHVSQLKEDVGAGYTASTELPNDSYAWSVPMQILDRRTTSRGVDTVPQVLVRWSHMPASLATWEDAEALQQQFPRAAAWGHPAIQEEGNVSNSVEEPARNDGGNEFQAVGLGPGRSHASGYERKLGLAVGAWERGYEACEVGLVRPTGLGDWRSTDKSEGSSRSLSLVLRRRRRRRRHLLWPLSRTTSPKTTRHGPSPRQRSCTELKRFADADADAEASKIGKPSGKGGGGHAFGRAMRFLPSTKPACVTLALSDFRRLANNAASLEAAASSGSECSDASRGSATPRTAVSKPRSPLLLRTGSVRLLGAQQREGSWWGAATWGKEGACPRSPPPPRASACPRPPPPPRIRPREAATSPRLSACARPLSPSPSDCARSSPSDCARPPSPRPSAYPKPRVAVRLRLPEDAVAAPGRERSLMRCLWGTGAAVVVEYWGDGVCRTLRFFPLEVMDRVVRVFHGGIIRENGEFEDMREKVEIFDSPPTYFELVARTKRLLGGVGGQTEVMLRGRFDTGKARAHYVVMNISSDFDWLAYKEIVKSSNVTCCEVVAELQTMSDFVRVKKEAVEAMLNLGEGGHEAKGQMVRDGNSSPNIGTRMDSGSYEDSRDVGSRRTLDMCDNINLADEGEESVEDEEDEGDQEDEEEELEDEEDEEGDEEEEEEADDEEVEGGSADHRMVKFMHAPDRTWADFLSSLPEEERAMLEVQNVPLPEVHFHEDVTRADLAICDTGLRTIIDTGLSTKAIIEEGLRFETLEKLQDFLRDYSVRHHRPFKVKHLDDRLRYTVVCSQECPWLVHGRRDKRLGGWKITSVKQPHTCRSSETKRVHRQNTSKYIGRHIAGVIAADPEVKIKALIASIKAITGYEVNYSKAWRAKQYMMEMVYGDWNESYNLLPRVLGAMEHFNPTTRWYCENGDTITDADSGKTATVLKRVFWCFGQSVEAFKHCRPMLLVDGTFLIGKYKGVLMMATAVDPEDQLVPMAFTVVEGENKDSWEWMADPQYLLLDAAYEAKHRAGRIADGKELPPLQGRTHTQHLSWDERYAPFIQEAGLLHLARVVASCLPPLDPALLTALIDRWSPETHSFHLPCGERTITLQDTTMILGLPIDGQPVIHRLDSNAWSAQVHALFSVAPSQRAAGDRATRTSGVTTGWLRNHFGVCPPDAWPVEVERHARAWLWFLLACFLLPDSSGDTVDSALLPILDRPWAAIATFSWGTAILGHLYRQLCETCQCKETSSSIGGCLYLLQDWPFEDCRPTVLWLWRDVEVVTGWIDGRYRRYTNALDYVTHRQVEWTPYSRDEIEEANLSPLCYRDEDLWRAVVPLIYFVVVEYHIPTRVLRQFGRRQVVPPHTVPTDPSLHRWDMRERVPVEHGEAHDKGYFVEYLRWWQAHARVRLRTTADHRPICEVDSDESDKYDTRTRQGRYPERAPIEDYVVEVEGGDSPTFGPLDDEDGDDDNEDDVENDADDSDDGGPRRPNVLSGMDRCRGRPRPNYADPDSDDGCNGEEEVAPTRVYERQKNKGNAKKNQSDKVEAVPPPAQNTMSVSQVLREAYDTTPRRPINYSEKGHNDQLKEFRFKDETIWQRHRGIEGVRFNCQTHVDFYNSVVCAKVNQPVLKQRCIDWERCKGMNDRYMDEALAIIENRGLKDIMTFHRPWNSEVIAQFYSTLWIEMPKKARGSYRWPYLHFNIQGERYKCSYRRFAHILGFTDSDISKEKVWCHEYDMKPIDDIVLDMHLDPNGKLWVSSNMKPTMHYLNHLFRATVVPKGGNTFEIRGVSRAILWLLHPENEEGSINVFNLIYEEEEVHGPGGHIEEDIHGDNIPPPPPSSWHEAACSWPRWD</sequence>
<feature type="compositionally biased region" description="Acidic residues" evidence="17">
    <location>
        <begin position="2720"/>
        <end position="2742"/>
    </location>
</feature>
<dbReference type="GO" id="GO:0003723">
    <property type="term" value="F:RNA binding"/>
    <property type="evidence" value="ECO:0007669"/>
    <property type="project" value="UniProtKB-KW"/>
</dbReference>
<gene>
    <name evidence="24" type="ORF">U9M48_030818</name>
</gene>
<dbReference type="CDD" id="cd00303">
    <property type="entry name" value="retropepsin_like"/>
    <property type="match status" value="1"/>
</dbReference>
<dbReference type="InterPro" id="IPR016197">
    <property type="entry name" value="Chromo-like_dom_sf"/>
</dbReference>
<evidence type="ECO:0000256" key="16">
    <source>
        <dbReference type="ARBA" id="ARBA00023268"/>
    </source>
</evidence>
<dbReference type="SUPFAM" id="SSF56672">
    <property type="entry name" value="DNA/RNA polymerases"/>
    <property type="match status" value="1"/>
</dbReference>
<dbReference type="Pfam" id="PF08284">
    <property type="entry name" value="RVP_2"/>
    <property type="match status" value="1"/>
</dbReference>
<feature type="region of interest" description="Disordered" evidence="17">
    <location>
        <begin position="150"/>
        <end position="180"/>
    </location>
</feature>
<evidence type="ECO:0000313" key="24">
    <source>
        <dbReference type="EMBL" id="WVZ83697.1"/>
    </source>
</evidence>
<dbReference type="Gene3D" id="3.10.10.10">
    <property type="entry name" value="HIV Type 1 Reverse Transcriptase, subunit A, domain 1"/>
    <property type="match status" value="1"/>
</dbReference>
<feature type="domain" description="MULE transposase" evidence="20">
    <location>
        <begin position="2224"/>
        <end position="2278"/>
    </location>
</feature>
<evidence type="ECO:0000259" key="23">
    <source>
        <dbReference type="Pfam" id="PF24626"/>
    </source>
</evidence>
<feature type="compositionally biased region" description="Low complexity" evidence="17">
    <location>
        <begin position="1652"/>
        <end position="1661"/>
    </location>
</feature>
<feature type="region of interest" description="Disordered" evidence="17">
    <location>
        <begin position="1853"/>
        <end position="1948"/>
    </location>
</feature>
<dbReference type="InterPro" id="IPR019557">
    <property type="entry name" value="AminoTfrase-like_pln_mobile"/>
</dbReference>
<feature type="region of interest" description="Disordered" evidence="17">
    <location>
        <begin position="45"/>
        <end position="66"/>
    </location>
</feature>
<dbReference type="InterPro" id="IPR041588">
    <property type="entry name" value="Integrase_H2C2"/>
</dbReference>
<feature type="region of interest" description="Disordered" evidence="17">
    <location>
        <begin position="2681"/>
        <end position="2810"/>
    </location>
</feature>
<feature type="region of interest" description="Disordered" evidence="17">
    <location>
        <begin position="1547"/>
        <end position="1573"/>
    </location>
</feature>
<keyword evidence="4" id="KW-0540">Nuclease</keyword>
<accession>A0AAQ3X315</accession>
<dbReference type="GO" id="GO:0004519">
    <property type="term" value="F:endonuclease activity"/>
    <property type="evidence" value="ECO:0007669"/>
    <property type="project" value="UniProtKB-KW"/>
</dbReference>
<dbReference type="Pfam" id="PF10551">
    <property type="entry name" value="MULE"/>
    <property type="match status" value="1"/>
</dbReference>
<dbReference type="Pfam" id="PF17919">
    <property type="entry name" value="RT_RNaseH_2"/>
    <property type="match status" value="1"/>
</dbReference>
<dbReference type="InterPro" id="IPR021109">
    <property type="entry name" value="Peptidase_aspartic_dom_sf"/>
</dbReference>
<evidence type="ECO:0000256" key="8">
    <source>
        <dbReference type="ARBA" id="ARBA00022801"/>
    </source>
</evidence>
<feature type="compositionally biased region" description="Acidic residues" evidence="17">
    <location>
        <begin position="1900"/>
        <end position="1944"/>
    </location>
</feature>
<dbReference type="Pfam" id="PF17921">
    <property type="entry name" value="Integrase_H2C2"/>
    <property type="match status" value="1"/>
</dbReference>
<dbReference type="Pfam" id="PF24626">
    <property type="entry name" value="SH3_Tf2-1"/>
    <property type="match status" value="1"/>
</dbReference>
<dbReference type="GO" id="GO:0004190">
    <property type="term" value="F:aspartic-type endopeptidase activity"/>
    <property type="evidence" value="ECO:0007669"/>
    <property type="project" value="UniProtKB-KW"/>
</dbReference>
<dbReference type="Pfam" id="PF00078">
    <property type="entry name" value="RVT_1"/>
    <property type="match status" value="1"/>
</dbReference>
<dbReference type="GO" id="GO:0015074">
    <property type="term" value="P:DNA integration"/>
    <property type="evidence" value="ECO:0007669"/>
    <property type="project" value="UniProtKB-KW"/>
</dbReference>
<keyword evidence="9" id="KW-0460">Magnesium</keyword>
<keyword evidence="3" id="KW-0548">Nucleotidyltransferase</keyword>
<keyword evidence="6" id="KW-0064">Aspartyl protease</keyword>
<evidence type="ECO:0000256" key="9">
    <source>
        <dbReference type="ARBA" id="ARBA00022842"/>
    </source>
</evidence>
<dbReference type="InterPro" id="IPR018289">
    <property type="entry name" value="MULE_transposase_dom"/>
</dbReference>
<evidence type="ECO:0000256" key="6">
    <source>
        <dbReference type="ARBA" id="ARBA00022750"/>
    </source>
</evidence>
<evidence type="ECO:0000256" key="5">
    <source>
        <dbReference type="ARBA" id="ARBA00022723"/>
    </source>
</evidence>
<dbReference type="EMBL" id="CP144751">
    <property type="protein sequence ID" value="WVZ83697.1"/>
    <property type="molecule type" value="Genomic_DNA"/>
</dbReference>
<feature type="compositionally biased region" description="Low complexity" evidence="17">
    <location>
        <begin position="1547"/>
        <end position="1560"/>
    </location>
</feature>
<dbReference type="InterPro" id="IPR050951">
    <property type="entry name" value="Retrovirus_Pol_polyprotein"/>
</dbReference>
<feature type="compositionally biased region" description="Polar residues" evidence="17">
    <location>
        <begin position="372"/>
        <end position="381"/>
    </location>
</feature>
<dbReference type="InterPro" id="IPR001969">
    <property type="entry name" value="Aspartic_peptidase_AS"/>
</dbReference>
<reference evidence="24 25" key="1">
    <citation type="submission" date="2024-02" db="EMBL/GenBank/DDBJ databases">
        <title>High-quality chromosome-scale genome assembly of Pensacola bahiagrass (Paspalum notatum Flugge var. saurae).</title>
        <authorList>
            <person name="Vega J.M."/>
            <person name="Podio M."/>
            <person name="Orjuela J."/>
            <person name="Siena L.A."/>
            <person name="Pessino S.C."/>
            <person name="Combes M.C."/>
            <person name="Mariac C."/>
            <person name="Albertini E."/>
            <person name="Pupilli F."/>
            <person name="Ortiz J.P.A."/>
            <person name="Leblanc O."/>
        </authorList>
    </citation>
    <scope>NUCLEOTIDE SEQUENCE [LARGE SCALE GENOMIC DNA]</scope>
    <source>
        <strain evidence="24">R1</strain>
        <tissue evidence="24">Leaf</tissue>
    </source>
</reference>
<keyword evidence="16" id="KW-0511">Multifunctional enzyme</keyword>
<keyword evidence="11" id="KW-0229">DNA integration</keyword>
<keyword evidence="10" id="KW-0694">RNA-binding</keyword>
<feature type="compositionally biased region" description="Basic and acidic residues" evidence="17">
    <location>
        <begin position="2684"/>
        <end position="2702"/>
    </location>
</feature>
<dbReference type="PANTHER" id="PTHR37984:SF5">
    <property type="entry name" value="PROTEIN NYNRIN-LIKE"/>
    <property type="match status" value="1"/>
</dbReference>
<evidence type="ECO:0000256" key="10">
    <source>
        <dbReference type="ARBA" id="ARBA00022884"/>
    </source>
</evidence>
<evidence type="ECO:0000259" key="21">
    <source>
        <dbReference type="Pfam" id="PF17919"/>
    </source>
</evidence>
<evidence type="ECO:0000256" key="7">
    <source>
        <dbReference type="ARBA" id="ARBA00022759"/>
    </source>
</evidence>
<keyword evidence="15" id="KW-0233">DNA recombination</keyword>
<dbReference type="InterPro" id="IPR041577">
    <property type="entry name" value="RT_RNaseH_2"/>
</dbReference>
<dbReference type="Gene3D" id="1.10.340.70">
    <property type="match status" value="1"/>
</dbReference>
<evidence type="ECO:0000256" key="14">
    <source>
        <dbReference type="ARBA" id="ARBA00023125"/>
    </source>
</evidence>
<evidence type="ECO:0000256" key="12">
    <source>
        <dbReference type="ARBA" id="ARBA00022918"/>
    </source>
</evidence>
<keyword evidence="7" id="KW-0255">Endonuclease</keyword>
<evidence type="ECO:0000256" key="15">
    <source>
        <dbReference type="ARBA" id="ARBA00023172"/>
    </source>
</evidence>
<keyword evidence="1" id="KW-0645">Protease</keyword>
<feature type="compositionally biased region" description="Acidic residues" evidence="17">
    <location>
        <begin position="2768"/>
        <end position="2780"/>
    </location>
</feature>
<dbReference type="PROSITE" id="PS00141">
    <property type="entry name" value="ASP_PROTEASE"/>
    <property type="match status" value="1"/>
</dbReference>
<dbReference type="PANTHER" id="PTHR37984">
    <property type="entry name" value="PROTEIN CBG26694"/>
    <property type="match status" value="1"/>
</dbReference>
<name>A0AAQ3X315_PASNO</name>
<evidence type="ECO:0000259" key="18">
    <source>
        <dbReference type="Pfam" id="PF00078"/>
    </source>
</evidence>
<feature type="compositionally biased region" description="Basic and acidic residues" evidence="17">
    <location>
        <begin position="166"/>
        <end position="180"/>
    </location>
</feature>
<feature type="domain" description="Reverse transcriptase" evidence="18">
    <location>
        <begin position="682"/>
        <end position="753"/>
    </location>
</feature>
<evidence type="ECO:0000256" key="1">
    <source>
        <dbReference type="ARBA" id="ARBA00022670"/>
    </source>
</evidence>
<feature type="region of interest" description="Disordered" evidence="17">
    <location>
        <begin position="1"/>
        <end position="22"/>
    </location>
</feature>
<evidence type="ECO:0000256" key="11">
    <source>
        <dbReference type="ARBA" id="ARBA00022908"/>
    </source>
</evidence>
<feature type="domain" description="Tf2-1-like SH3-like" evidence="23">
    <location>
        <begin position="1222"/>
        <end position="1285"/>
    </location>
</feature>
<keyword evidence="13" id="KW-0239">DNA-directed DNA polymerase</keyword>
<evidence type="ECO:0000256" key="13">
    <source>
        <dbReference type="ARBA" id="ARBA00022932"/>
    </source>
</evidence>
<dbReference type="Pfam" id="PF10536">
    <property type="entry name" value="PMD"/>
    <property type="match status" value="1"/>
</dbReference>
<dbReference type="GO" id="GO:0003964">
    <property type="term" value="F:RNA-directed DNA polymerase activity"/>
    <property type="evidence" value="ECO:0007669"/>
    <property type="project" value="UniProtKB-KW"/>
</dbReference>
<dbReference type="GO" id="GO:0003677">
    <property type="term" value="F:DNA binding"/>
    <property type="evidence" value="ECO:0007669"/>
    <property type="project" value="UniProtKB-KW"/>
</dbReference>
<keyword evidence="25" id="KW-1185">Reference proteome</keyword>
<dbReference type="GO" id="GO:0006508">
    <property type="term" value="P:proteolysis"/>
    <property type="evidence" value="ECO:0007669"/>
    <property type="project" value="UniProtKB-KW"/>
</dbReference>
<feature type="region of interest" description="Disordered" evidence="17">
    <location>
        <begin position="1456"/>
        <end position="1479"/>
    </location>
</feature>
<evidence type="ECO:0000259" key="22">
    <source>
        <dbReference type="Pfam" id="PF17921"/>
    </source>
</evidence>
<keyword evidence="2" id="KW-0808">Transferase</keyword>
<evidence type="ECO:0000313" key="25">
    <source>
        <dbReference type="Proteomes" id="UP001341281"/>
    </source>
</evidence>